<evidence type="ECO:0000313" key="2">
    <source>
        <dbReference type="Proteomes" id="UP000553632"/>
    </source>
</evidence>
<feature type="non-terminal residue" evidence="1">
    <location>
        <position position="158"/>
    </location>
</feature>
<name>A0A7J6RZX2_PEROL</name>
<protein>
    <submittedName>
        <fullName evidence="1">Uncharacterized protein</fullName>
    </submittedName>
</protein>
<evidence type="ECO:0000313" key="1">
    <source>
        <dbReference type="EMBL" id="KAF4726239.1"/>
    </source>
</evidence>
<accession>A0A7J6RZX2</accession>
<dbReference type="Proteomes" id="UP000553632">
    <property type="component" value="Unassembled WGS sequence"/>
</dbReference>
<sequence length="158" mass="18388">SGDESSGDWEKSLIVNFWRHIGTQEIVCPKAGKRDAFRSNLKWSDSELHSFQVRGENRSEFYEGVPENTGEDPLKTLNDSTFHGMMSNLRYDTKKGFDEYLSTMEESYGILREICISIQEAMASKYGTFDKMCDAYYNVFKTARDTAKEKHWKFTPYR</sequence>
<organism evidence="1 2">
    <name type="scientific">Perkinsus olseni</name>
    <name type="common">Perkinsus atlanticus</name>
    <dbReference type="NCBI Taxonomy" id="32597"/>
    <lineage>
        <taxon>Eukaryota</taxon>
        <taxon>Sar</taxon>
        <taxon>Alveolata</taxon>
        <taxon>Perkinsozoa</taxon>
        <taxon>Perkinsea</taxon>
        <taxon>Perkinsida</taxon>
        <taxon>Perkinsidae</taxon>
        <taxon>Perkinsus</taxon>
    </lineage>
</organism>
<feature type="non-terminal residue" evidence="1">
    <location>
        <position position="1"/>
    </location>
</feature>
<comment type="caution">
    <text evidence="1">The sequence shown here is derived from an EMBL/GenBank/DDBJ whole genome shotgun (WGS) entry which is preliminary data.</text>
</comment>
<reference evidence="1 2" key="1">
    <citation type="submission" date="2020-04" db="EMBL/GenBank/DDBJ databases">
        <title>Perkinsus olseni comparative genomics.</title>
        <authorList>
            <person name="Bogema D.R."/>
        </authorList>
    </citation>
    <scope>NUCLEOTIDE SEQUENCE [LARGE SCALE GENOMIC DNA]</scope>
    <source>
        <strain evidence="1 2">ATCC PRA-207</strain>
    </source>
</reference>
<keyword evidence="2" id="KW-1185">Reference proteome</keyword>
<gene>
    <name evidence="1" type="ORF">FOZ63_022569</name>
</gene>
<dbReference type="AlphaFoldDB" id="A0A7J6RZX2"/>
<dbReference type="EMBL" id="JABANO010021785">
    <property type="protein sequence ID" value="KAF4726239.1"/>
    <property type="molecule type" value="Genomic_DNA"/>
</dbReference>
<proteinExistence type="predicted"/>